<evidence type="ECO:0000313" key="9">
    <source>
        <dbReference type="Proteomes" id="UP000095039"/>
    </source>
</evidence>
<protein>
    <submittedName>
        <fullName evidence="8">Chorismate-binding protein</fullName>
    </submittedName>
</protein>
<reference evidence="8 9" key="1">
    <citation type="journal article" date="2012" name="Science">
        <title>Ecological populations of bacteria act as socially cohesive units of antibiotic production and resistance.</title>
        <authorList>
            <person name="Cordero O.X."/>
            <person name="Wildschutte H."/>
            <person name="Kirkup B."/>
            <person name="Proehl S."/>
            <person name="Ngo L."/>
            <person name="Hussain F."/>
            <person name="Le Roux F."/>
            <person name="Mincer T."/>
            <person name="Polz M.F."/>
        </authorList>
    </citation>
    <scope>NUCLEOTIDE SEQUENCE [LARGE SCALE GENOMIC DNA]</scope>
    <source>
        <strain evidence="8 9">FF-454</strain>
    </source>
</reference>
<dbReference type="InterPro" id="IPR003370">
    <property type="entry name" value="Chromate_transpt"/>
</dbReference>
<evidence type="ECO:0000313" key="8">
    <source>
        <dbReference type="EMBL" id="OEE63036.1"/>
    </source>
</evidence>
<gene>
    <name evidence="8" type="ORF">A1OK_20855</name>
</gene>
<dbReference type="NCBIfam" id="TIGR00937">
    <property type="entry name" value="2A51"/>
    <property type="match status" value="1"/>
</dbReference>
<feature type="transmembrane region" description="Helical" evidence="7">
    <location>
        <begin position="277"/>
        <end position="303"/>
    </location>
</feature>
<feature type="transmembrane region" description="Helical" evidence="7">
    <location>
        <begin position="6"/>
        <end position="26"/>
    </location>
</feature>
<dbReference type="RefSeq" id="WP_016958742.1">
    <property type="nucleotide sequence ID" value="NZ_AJWN02000032.1"/>
</dbReference>
<keyword evidence="4 7" id="KW-0812">Transmembrane</keyword>
<evidence type="ECO:0000256" key="1">
    <source>
        <dbReference type="ARBA" id="ARBA00004651"/>
    </source>
</evidence>
<evidence type="ECO:0000256" key="4">
    <source>
        <dbReference type="ARBA" id="ARBA00022692"/>
    </source>
</evidence>
<sequence length="383" mass="40864">MLDVFIRFLVLGCMSFGGPVAHIGYFQREFVDKRKWIEEEKFSMALSLCQFLPGPASSQLGMFIGYHRAGYLGAIAAFVGFTFPSFLLLTLAAMYSASLGDATWLTILISAAKLLAVVVVADAIWTMARKFISDAVTFIVCAGSASWILWQSGLLAQLLPIVVAGLLGWLFIRKPVSIEAKANKDTSLLQTLALFGVFAALLILPTLSSAPLVSMFSHFYQAGSFVFGGGHVVLPLLQPLIGDAVTGDALVEGYAAAQLVPGPMFTIASYVGASMDGIHPVIGSVIATVAIFLPGALLLFAAIPVWQKVMNHNKFAGSVVLINAAVVGLLVAAFYQPVWVSAVHGIADMVAVVVGFAVLRKFNMSVFWLLAGMLVYVIAKSMM</sequence>
<dbReference type="EMBL" id="AJWN02000032">
    <property type="protein sequence ID" value="OEE63036.1"/>
    <property type="molecule type" value="Genomic_DNA"/>
</dbReference>
<evidence type="ECO:0000256" key="3">
    <source>
        <dbReference type="ARBA" id="ARBA00022475"/>
    </source>
</evidence>
<feature type="transmembrane region" description="Helical" evidence="7">
    <location>
        <begin position="71"/>
        <end position="96"/>
    </location>
</feature>
<dbReference type="GO" id="GO:0015109">
    <property type="term" value="F:chromate transmembrane transporter activity"/>
    <property type="evidence" value="ECO:0007669"/>
    <property type="project" value="InterPro"/>
</dbReference>
<comment type="subcellular location">
    <subcellularLocation>
        <location evidence="1">Cell membrane</location>
        <topology evidence="1">Multi-pass membrane protein</topology>
    </subcellularLocation>
</comment>
<dbReference type="GO" id="GO:0005886">
    <property type="term" value="C:plasma membrane"/>
    <property type="evidence" value="ECO:0007669"/>
    <property type="project" value="UniProtKB-SubCell"/>
</dbReference>
<keyword evidence="5 7" id="KW-1133">Transmembrane helix</keyword>
<proteinExistence type="inferred from homology"/>
<feature type="transmembrane region" description="Helical" evidence="7">
    <location>
        <begin position="192"/>
        <end position="213"/>
    </location>
</feature>
<dbReference type="AlphaFoldDB" id="A0A1E5CBZ6"/>
<feature type="transmembrane region" description="Helical" evidence="7">
    <location>
        <begin position="131"/>
        <end position="149"/>
    </location>
</feature>
<evidence type="ECO:0000256" key="6">
    <source>
        <dbReference type="ARBA" id="ARBA00023136"/>
    </source>
</evidence>
<comment type="similarity">
    <text evidence="2">Belongs to the chromate ion transporter (CHR) (TC 2.A.51) family.</text>
</comment>
<accession>A0A1E5CBZ6</accession>
<feature type="transmembrane region" description="Helical" evidence="7">
    <location>
        <begin position="366"/>
        <end position="382"/>
    </location>
</feature>
<organism evidence="8 9">
    <name type="scientific">Enterovibrio norvegicus FF-454</name>
    <dbReference type="NCBI Taxonomy" id="1185651"/>
    <lineage>
        <taxon>Bacteria</taxon>
        <taxon>Pseudomonadati</taxon>
        <taxon>Pseudomonadota</taxon>
        <taxon>Gammaproteobacteria</taxon>
        <taxon>Vibrionales</taxon>
        <taxon>Vibrionaceae</taxon>
        <taxon>Enterovibrio</taxon>
    </lineage>
</organism>
<evidence type="ECO:0000256" key="5">
    <source>
        <dbReference type="ARBA" id="ARBA00022989"/>
    </source>
</evidence>
<feature type="transmembrane region" description="Helical" evidence="7">
    <location>
        <begin position="155"/>
        <end position="172"/>
    </location>
</feature>
<dbReference type="InterPro" id="IPR014047">
    <property type="entry name" value="Chr_Tranpt_l_chain"/>
</dbReference>
<dbReference type="Proteomes" id="UP000095039">
    <property type="component" value="Unassembled WGS sequence"/>
</dbReference>
<keyword evidence="9" id="KW-1185">Reference proteome</keyword>
<feature type="transmembrane region" description="Helical" evidence="7">
    <location>
        <begin position="102"/>
        <end position="124"/>
    </location>
</feature>
<dbReference type="Pfam" id="PF02417">
    <property type="entry name" value="Chromate_transp"/>
    <property type="match status" value="2"/>
</dbReference>
<evidence type="ECO:0000256" key="7">
    <source>
        <dbReference type="SAM" id="Phobius"/>
    </source>
</evidence>
<dbReference type="PIRSF" id="PIRSF004810">
    <property type="entry name" value="ChrA"/>
    <property type="match status" value="1"/>
</dbReference>
<dbReference type="PANTHER" id="PTHR33567">
    <property type="entry name" value="CHROMATE ION TRANSPORTER (EUROFUNG)"/>
    <property type="match status" value="1"/>
</dbReference>
<comment type="caution">
    <text evidence="8">The sequence shown here is derived from an EMBL/GenBank/DDBJ whole genome shotgun (WGS) entry which is preliminary data.</text>
</comment>
<keyword evidence="3" id="KW-1003">Cell membrane</keyword>
<name>A0A1E5CBZ6_9GAMM</name>
<feature type="transmembrane region" description="Helical" evidence="7">
    <location>
        <begin position="315"/>
        <end position="335"/>
    </location>
</feature>
<keyword evidence="6 7" id="KW-0472">Membrane</keyword>
<dbReference type="PANTHER" id="PTHR33567:SF3">
    <property type="entry name" value="CHROMATE ION TRANSPORTER (EUROFUNG)"/>
    <property type="match status" value="1"/>
</dbReference>
<evidence type="ECO:0000256" key="2">
    <source>
        <dbReference type="ARBA" id="ARBA00005262"/>
    </source>
</evidence>